<name>A0A9W7Y871_9FUNG</name>
<dbReference type="EMBL" id="JANBOI010000330">
    <property type="protein sequence ID" value="KAJ1731429.1"/>
    <property type="molecule type" value="Genomic_DNA"/>
</dbReference>
<dbReference type="AlphaFoldDB" id="A0A9W7Y871"/>
<gene>
    <name evidence="2" type="ORF">LPJ61_002542</name>
</gene>
<accession>A0A9W7Y871</accession>
<comment type="caution">
    <text evidence="2">The sequence shown here is derived from an EMBL/GenBank/DDBJ whole genome shotgun (WGS) entry which is preliminary data.</text>
</comment>
<dbReference type="Proteomes" id="UP001143981">
    <property type="component" value="Unassembled WGS sequence"/>
</dbReference>
<reference evidence="2" key="1">
    <citation type="submission" date="2022-07" db="EMBL/GenBank/DDBJ databases">
        <title>Phylogenomic reconstructions and comparative analyses of Kickxellomycotina fungi.</title>
        <authorList>
            <person name="Reynolds N.K."/>
            <person name="Stajich J.E."/>
            <person name="Barry K."/>
            <person name="Grigoriev I.V."/>
            <person name="Crous P."/>
            <person name="Smith M.E."/>
        </authorList>
    </citation>
    <scope>NUCLEOTIDE SEQUENCE</scope>
    <source>
        <strain evidence="2">BCRC 34381</strain>
    </source>
</reference>
<evidence type="ECO:0000313" key="3">
    <source>
        <dbReference type="Proteomes" id="UP001143981"/>
    </source>
</evidence>
<organism evidence="2 3">
    <name type="scientific">Coemansia biformis</name>
    <dbReference type="NCBI Taxonomy" id="1286918"/>
    <lineage>
        <taxon>Eukaryota</taxon>
        <taxon>Fungi</taxon>
        <taxon>Fungi incertae sedis</taxon>
        <taxon>Zoopagomycota</taxon>
        <taxon>Kickxellomycotina</taxon>
        <taxon>Kickxellomycetes</taxon>
        <taxon>Kickxellales</taxon>
        <taxon>Kickxellaceae</taxon>
        <taxon>Coemansia</taxon>
    </lineage>
</organism>
<feature type="region of interest" description="Disordered" evidence="1">
    <location>
        <begin position="17"/>
        <end position="40"/>
    </location>
</feature>
<proteinExistence type="predicted"/>
<evidence type="ECO:0000313" key="2">
    <source>
        <dbReference type="EMBL" id="KAJ1731429.1"/>
    </source>
</evidence>
<protein>
    <submittedName>
        <fullName evidence="2">Uncharacterized protein</fullName>
    </submittedName>
</protein>
<keyword evidence="3" id="KW-1185">Reference proteome</keyword>
<evidence type="ECO:0000256" key="1">
    <source>
        <dbReference type="SAM" id="MobiDB-lite"/>
    </source>
</evidence>
<sequence>MSYDSLLLNSCCELSDSEWECDEDEELAERDEDEEPAERDAVEELVEWVPDEVTLELAEVEWLGVGVDIEADIEVEAEADEMDVGMDTVDTKVGVSVAELEVSAVIDASVADETGDTDWVWITESTPVGTAVRPAGMDAGGGMSLGCSGLG</sequence>